<evidence type="ECO:0000313" key="2">
    <source>
        <dbReference type="EMBL" id="OMJ65495.1"/>
    </source>
</evidence>
<dbReference type="PANTHER" id="PTHR24111:SF0">
    <property type="entry name" value="LEUCINE-RICH REPEAT-CONTAINING PROTEIN"/>
    <property type="match status" value="1"/>
</dbReference>
<evidence type="ECO:0000256" key="1">
    <source>
        <dbReference type="ARBA" id="ARBA00022737"/>
    </source>
</evidence>
<gene>
    <name evidence="2" type="ORF">SteCoe_38111</name>
</gene>
<protein>
    <submittedName>
        <fullName evidence="2">Uncharacterized protein</fullName>
    </submittedName>
</protein>
<sequence length="1196" mass="140228">MELPGKRSNPNESLIKNPQKRLKIPSNEISSQSFAVCLRKDLWIEIIDFLDTKSYFLIIPRVNSFFYSIVKECKNYRTTLSLTLIVDNSLFYNTNRCTISNKYNCMEYILNSKSLQKLELKLRTWVIPIEENEPSLTFSDHFILMKSLNILKILKIHVGMIPLIQFENLLTLFRNLEVLIVSFDSNYPFGFSFIQNNYIKKSENYSHKFHLKKLSLIYRDIAPMQQGIGEILESLDKSISLEKFSFKVIEMPSRKLEIHSFLKTNFYLKCIKLPSSFFFNDTSAEELCKYLARSETLEELQISDSVMINSSQFINAILINRSLKILILKPSVFNQNLKFKIKIDDTFELFNALANSLIEEFSMSIFIDNTIKKVFECWPLYIINSIEKFLECFDNFISVSKKIRKITISIEILPTKYKILLVDLILKHAKLGKIEYFAGYNLKMLMENKIEILELGKKDKLFVESHYMESIIGEIFRRLLTNADKILRVTKYNDPRTIIDVDKFIKSVTESKALVLKQNILSKALGMLSLLYYYLMIILSTRIREIRILDIRNISIDPFHDLFPELLKEFKSLEKLKFNFISKNRLVIDFSNIFKAISASLKNVIYISFTCESTPFKSCEEVFLGLTDYEPLRKFKFKNCICAIINYAPNSNLDNFISRSKIISLNLSGTTFDYYQLIELAKGLERNRTITHLKLEKIGYMIPQGVMMKTEIKRKIEVFLKILSALKLKNYKKISLFYSGKIIYENSVEDKHYKQYLIIITDILCNNLNLKEFNVRMEFPNQFLYSYSEIILKAIEKNKGLKIINFFDIKEIFSNDEKAISFARDYYKKISLGLYTAYINKFILNAEFYKFMQIVFSELIKKCQTSHLNKFVDWVFQSVNICNSKTFCLENKNKERSMSFKYNLLDTFTCLENLMIFDYHITFTDIEVIVKNLIKLEFLKTIILKINRCSVSDLYQFLVPKNITCLKSYSNSLNIENIAKLSEKIKSSRLQKLVLKNIIILYDFQVNMDFHKFIEAIICPYLRVLKIYIKYTHELLDILIQKLNGFKNLEYLCVSISENYHDFQGPIKKLITLLKSNKTLISKVKVHKYSWDIGKLKVKVKNFYEFQRCALSPADLMFFAELCEGNIVKKVSCVDFSENKKIIDINFTENIAKIIRALGCNRVVVRKIGCEKEHVRQIKDLLGSEKGSLVNFILDN</sequence>
<name>A0A1R2AM45_9CILI</name>
<dbReference type="Proteomes" id="UP000187209">
    <property type="component" value="Unassembled WGS sequence"/>
</dbReference>
<dbReference type="InterPro" id="IPR052201">
    <property type="entry name" value="LRR-containing_regulator"/>
</dbReference>
<dbReference type="OrthoDB" id="327418at2759"/>
<dbReference type="PANTHER" id="PTHR24111">
    <property type="entry name" value="LEUCINE-RICH REPEAT-CONTAINING PROTEIN 34"/>
    <property type="match status" value="1"/>
</dbReference>
<proteinExistence type="predicted"/>
<accession>A0A1R2AM45</accession>
<dbReference type="EMBL" id="MPUH01002104">
    <property type="protein sequence ID" value="OMJ65495.1"/>
    <property type="molecule type" value="Genomic_DNA"/>
</dbReference>
<dbReference type="AlphaFoldDB" id="A0A1R2AM45"/>
<keyword evidence="1" id="KW-0677">Repeat</keyword>
<evidence type="ECO:0000313" key="3">
    <source>
        <dbReference type="Proteomes" id="UP000187209"/>
    </source>
</evidence>
<organism evidence="2 3">
    <name type="scientific">Stentor coeruleus</name>
    <dbReference type="NCBI Taxonomy" id="5963"/>
    <lineage>
        <taxon>Eukaryota</taxon>
        <taxon>Sar</taxon>
        <taxon>Alveolata</taxon>
        <taxon>Ciliophora</taxon>
        <taxon>Postciliodesmatophora</taxon>
        <taxon>Heterotrichea</taxon>
        <taxon>Heterotrichida</taxon>
        <taxon>Stentoridae</taxon>
        <taxon>Stentor</taxon>
    </lineage>
</organism>
<keyword evidence="3" id="KW-1185">Reference proteome</keyword>
<comment type="caution">
    <text evidence="2">The sequence shown here is derived from an EMBL/GenBank/DDBJ whole genome shotgun (WGS) entry which is preliminary data.</text>
</comment>
<reference evidence="2 3" key="1">
    <citation type="submission" date="2016-11" db="EMBL/GenBank/DDBJ databases">
        <title>The macronuclear genome of Stentor coeruleus: a giant cell with tiny introns.</title>
        <authorList>
            <person name="Slabodnick M."/>
            <person name="Ruby J.G."/>
            <person name="Reiff S.B."/>
            <person name="Swart E.C."/>
            <person name="Gosai S."/>
            <person name="Prabakaran S."/>
            <person name="Witkowska E."/>
            <person name="Larue G.E."/>
            <person name="Fisher S."/>
            <person name="Freeman R.M."/>
            <person name="Gunawardena J."/>
            <person name="Chu W."/>
            <person name="Stover N.A."/>
            <person name="Gregory B.D."/>
            <person name="Nowacki M."/>
            <person name="Derisi J."/>
            <person name="Roy S.W."/>
            <person name="Marshall W.F."/>
            <person name="Sood P."/>
        </authorList>
    </citation>
    <scope>NUCLEOTIDE SEQUENCE [LARGE SCALE GENOMIC DNA]</scope>
    <source>
        <strain evidence="2">WM001</strain>
    </source>
</reference>